<evidence type="ECO:0000313" key="1">
    <source>
        <dbReference type="EMBL" id="AFI91630.1"/>
    </source>
</evidence>
<organism evidence="1 2">
    <name type="scientific">Pectobacterium parmentieri</name>
    <dbReference type="NCBI Taxonomy" id="1905730"/>
    <lineage>
        <taxon>Bacteria</taxon>
        <taxon>Pseudomonadati</taxon>
        <taxon>Pseudomonadota</taxon>
        <taxon>Gammaproteobacteria</taxon>
        <taxon>Enterobacterales</taxon>
        <taxon>Pectobacteriaceae</taxon>
        <taxon>Pectobacterium</taxon>
    </lineage>
</organism>
<evidence type="ECO:0000313" key="2">
    <source>
        <dbReference type="Proteomes" id="UP000008044"/>
    </source>
</evidence>
<reference evidence="1 2" key="1">
    <citation type="journal article" date="2012" name="J. Bacteriol.">
        <title>Genome sequence of Pectobacterium sp. strain SCC3193.</title>
        <authorList>
            <person name="Koskinen J.P."/>
            <person name="Laine P."/>
            <person name="Niemi O."/>
            <person name="Nykyri J."/>
            <person name="Harjunpaa H."/>
            <person name="Auvinen P."/>
            <person name="Paulin L."/>
            <person name="Pirhonen M."/>
            <person name="Palva T."/>
            <person name="Holm L."/>
        </authorList>
    </citation>
    <scope>NUCLEOTIDE SEQUENCE [LARGE SCALE GENOMIC DNA]</scope>
    <source>
        <strain evidence="1 2">SCC3193</strain>
    </source>
</reference>
<dbReference type="HOGENOM" id="CLU_2651196_0_0_6"/>
<dbReference type="AlphaFoldDB" id="A0A0H3I6M0"/>
<sequence>MMEAVQSKSLSLAGLLTNVNPKNLIKPDTAIGGLLSIVMVQGLPNLTKNHIGNLSKPDIKTAAMMITNCARWRVST</sequence>
<dbReference type="EMBL" id="CP003415">
    <property type="protein sequence ID" value="AFI91630.1"/>
    <property type="molecule type" value="Genomic_DNA"/>
</dbReference>
<dbReference type="STRING" id="1905730.W5S_3560"/>
<dbReference type="KEGG" id="pec:W5S_3560"/>
<name>A0A0H3I6M0_PECPM</name>
<gene>
    <name evidence="1" type="ordered locus">W5S_3560</name>
</gene>
<proteinExistence type="predicted"/>
<dbReference type="Proteomes" id="UP000008044">
    <property type="component" value="Chromosome"/>
</dbReference>
<accession>A0A0H3I6M0</accession>
<protein>
    <submittedName>
        <fullName evidence="1">Uncharacterized protein</fullName>
    </submittedName>
</protein>